<evidence type="ECO:0000313" key="5">
    <source>
        <dbReference type="Proteomes" id="UP000046067"/>
    </source>
</evidence>
<name>A0A655XB27_VIBCL</name>
<protein>
    <submittedName>
        <fullName evidence="3">Uncharacterized protein</fullName>
    </submittedName>
</protein>
<evidence type="ECO:0000313" key="2">
    <source>
        <dbReference type="EMBL" id="CSB78459.1"/>
    </source>
</evidence>
<evidence type="ECO:0000256" key="1">
    <source>
        <dbReference type="SAM" id="MobiDB-lite"/>
    </source>
</evidence>
<feature type="region of interest" description="Disordered" evidence="1">
    <location>
        <begin position="1"/>
        <end position="34"/>
    </location>
</feature>
<organism evidence="3 4">
    <name type="scientific">Vibrio cholerae</name>
    <dbReference type="NCBI Taxonomy" id="666"/>
    <lineage>
        <taxon>Bacteria</taxon>
        <taxon>Pseudomonadati</taxon>
        <taxon>Pseudomonadota</taxon>
        <taxon>Gammaproteobacteria</taxon>
        <taxon>Vibrionales</taxon>
        <taxon>Vibrionaceae</taxon>
        <taxon>Vibrio</taxon>
    </lineage>
</organism>
<feature type="compositionally biased region" description="Basic and acidic residues" evidence="1">
    <location>
        <begin position="19"/>
        <end position="34"/>
    </location>
</feature>
<dbReference type="EMBL" id="CWQY01000001">
    <property type="protein sequence ID" value="CSB96169.1"/>
    <property type="molecule type" value="Genomic_DNA"/>
</dbReference>
<sequence>MGDHKILDYFSSVRKKSKGREDRQQDRQHGYHRQ</sequence>
<evidence type="ECO:0000313" key="4">
    <source>
        <dbReference type="Proteomes" id="UP000041770"/>
    </source>
</evidence>
<gene>
    <name evidence="3" type="ORF">ERS013200_00171</name>
    <name evidence="2" type="ORF">ERS013201_00962</name>
</gene>
<accession>A0A655XB27</accession>
<dbReference type="Proteomes" id="UP000041770">
    <property type="component" value="Unassembled WGS sequence"/>
</dbReference>
<reference evidence="4 5" key="1">
    <citation type="submission" date="2015-07" db="EMBL/GenBank/DDBJ databases">
        <authorList>
            <consortium name="Pathogen Informatics"/>
        </authorList>
    </citation>
    <scope>NUCLEOTIDE SEQUENCE [LARGE SCALE GENOMIC DNA]</scope>
    <source>
        <strain evidence="3 4">A316</strain>
        <strain evidence="2 5">A325</strain>
    </source>
</reference>
<dbReference type="AlphaFoldDB" id="A0A655XB27"/>
<dbReference type="Proteomes" id="UP000046067">
    <property type="component" value="Unassembled WGS sequence"/>
</dbReference>
<evidence type="ECO:0000313" key="3">
    <source>
        <dbReference type="EMBL" id="CSB96169.1"/>
    </source>
</evidence>
<dbReference type="EMBL" id="CWQJ01000004">
    <property type="protein sequence ID" value="CSB78459.1"/>
    <property type="molecule type" value="Genomic_DNA"/>
</dbReference>
<proteinExistence type="predicted"/>